<evidence type="ECO:0000256" key="1">
    <source>
        <dbReference type="SAM" id="MobiDB-lite"/>
    </source>
</evidence>
<feature type="region of interest" description="Disordered" evidence="1">
    <location>
        <begin position="217"/>
        <end position="275"/>
    </location>
</feature>
<evidence type="ECO:0000313" key="3">
    <source>
        <dbReference type="EMBL" id="ORZ15155.1"/>
    </source>
</evidence>
<comment type="caution">
    <text evidence="3">The sequence shown here is derived from an EMBL/GenBank/DDBJ whole genome shotgun (WGS) entry which is preliminary data.</text>
</comment>
<dbReference type="PROSITE" id="PS50181">
    <property type="entry name" value="FBOX"/>
    <property type="match status" value="1"/>
</dbReference>
<organism evidence="3 4">
    <name type="scientific">Absidia repens</name>
    <dbReference type="NCBI Taxonomy" id="90262"/>
    <lineage>
        <taxon>Eukaryota</taxon>
        <taxon>Fungi</taxon>
        <taxon>Fungi incertae sedis</taxon>
        <taxon>Mucoromycota</taxon>
        <taxon>Mucoromycotina</taxon>
        <taxon>Mucoromycetes</taxon>
        <taxon>Mucorales</taxon>
        <taxon>Cunninghamellaceae</taxon>
        <taxon>Absidia</taxon>
    </lineage>
</organism>
<evidence type="ECO:0000259" key="2">
    <source>
        <dbReference type="PROSITE" id="PS50181"/>
    </source>
</evidence>
<gene>
    <name evidence="3" type="ORF">BCR42DRAFT_416519</name>
</gene>
<keyword evidence="4" id="KW-1185">Reference proteome</keyword>
<name>A0A1X2IEQ8_9FUNG</name>
<dbReference type="Proteomes" id="UP000193560">
    <property type="component" value="Unassembled WGS sequence"/>
</dbReference>
<dbReference type="InterPro" id="IPR001810">
    <property type="entry name" value="F-box_dom"/>
</dbReference>
<evidence type="ECO:0000313" key="4">
    <source>
        <dbReference type="Proteomes" id="UP000193560"/>
    </source>
</evidence>
<sequence length="313" mass="35348">MYLQQLPPEIIYHILYFLPSTDITEMASVSCQSIRQWSLVLLNERAQQSMLEGWRLMIGATTTKPETENGGTNYEKDQEYICAFDYIDMNTMDLYFSVGGSGDEEFGSIANITSETEMAIVPSSSTSPPPEPQLQDQQKQNQACIPMSFGGTTTTVQVSILKERVLTKLLEFAATLSDNYSFLVAADNYQSLEPTRRISLSAQVHPEFTINYHIQRLSPANDHDRSSDELTTPTTMTTTTTTTTIPLPRSLSQRETRTDSPITPPSPPSQNIGDAKPDILLCIDSLKVAPKWWWTRIDQHRYSTFLGLEHQYW</sequence>
<protein>
    <recommendedName>
        <fullName evidence="2">F-box domain-containing protein</fullName>
    </recommendedName>
</protein>
<dbReference type="OrthoDB" id="2274950at2759"/>
<feature type="compositionally biased region" description="Low complexity" evidence="1">
    <location>
        <begin position="231"/>
        <end position="244"/>
    </location>
</feature>
<accession>A0A1X2IEQ8</accession>
<dbReference type="AlphaFoldDB" id="A0A1X2IEQ8"/>
<reference evidence="3 4" key="1">
    <citation type="submission" date="2016-07" db="EMBL/GenBank/DDBJ databases">
        <title>Pervasive Adenine N6-methylation of Active Genes in Fungi.</title>
        <authorList>
            <consortium name="DOE Joint Genome Institute"/>
            <person name="Mondo S.J."/>
            <person name="Dannebaum R.O."/>
            <person name="Kuo R.C."/>
            <person name="Labutti K."/>
            <person name="Haridas S."/>
            <person name="Kuo A."/>
            <person name="Salamov A."/>
            <person name="Ahrendt S.R."/>
            <person name="Lipzen A."/>
            <person name="Sullivan W."/>
            <person name="Andreopoulos W.B."/>
            <person name="Clum A."/>
            <person name="Lindquist E."/>
            <person name="Daum C."/>
            <person name="Ramamoorthy G.K."/>
            <person name="Gryganskyi A."/>
            <person name="Culley D."/>
            <person name="Magnuson J.K."/>
            <person name="James T.Y."/>
            <person name="O'Malley M.A."/>
            <person name="Stajich J.E."/>
            <person name="Spatafora J.W."/>
            <person name="Visel A."/>
            <person name="Grigoriev I.V."/>
        </authorList>
    </citation>
    <scope>NUCLEOTIDE SEQUENCE [LARGE SCALE GENOMIC DNA]</scope>
    <source>
        <strain evidence="3 4">NRRL 1336</strain>
    </source>
</reference>
<dbReference type="EMBL" id="MCGE01000013">
    <property type="protein sequence ID" value="ORZ15155.1"/>
    <property type="molecule type" value="Genomic_DNA"/>
</dbReference>
<proteinExistence type="predicted"/>
<dbReference type="InterPro" id="IPR036047">
    <property type="entry name" value="F-box-like_dom_sf"/>
</dbReference>
<dbReference type="SUPFAM" id="SSF81383">
    <property type="entry name" value="F-box domain"/>
    <property type="match status" value="1"/>
</dbReference>
<feature type="domain" description="F-box" evidence="2">
    <location>
        <begin position="1"/>
        <end position="30"/>
    </location>
</feature>